<proteinExistence type="inferred from homology"/>
<keyword evidence="4 6" id="KW-0949">S-adenosyl-L-methionine</keyword>
<dbReference type="PROSITE" id="PS51679">
    <property type="entry name" value="SAM_MT_C5"/>
    <property type="match status" value="1"/>
</dbReference>
<evidence type="ECO:0000313" key="9">
    <source>
        <dbReference type="Proteomes" id="UP000630887"/>
    </source>
</evidence>
<dbReference type="EC" id="2.1.1.37" evidence="1"/>
<comment type="caution">
    <text evidence="8">The sequence shown here is derived from an EMBL/GenBank/DDBJ whole genome shotgun (WGS) entry which is preliminary data.</text>
</comment>
<feature type="compositionally biased region" description="Polar residues" evidence="7">
    <location>
        <begin position="350"/>
        <end position="369"/>
    </location>
</feature>
<keyword evidence="3 6" id="KW-0808">Transferase</keyword>
<dbReference type="Pfam" id="PF00145">
    <property type="entry name" value="DNA_methylase"/>
    <property type="match status" value="2"/>
</dbReference>
<dbReference type="AlphaFoldDB" id="A0A8J3L4L0"/>
<evidence type="ECO:0000256" key="5">
    <source>
        <dbReference type="ARBA" id="ARBA00022747"/>
    </source>
</evidence>
<evidence type="ECO:0000256" key="4">
    <source>
        <dbReference type="ARBA" id="ARBA00022691"/>
    </source>
</evidence>
<protein>
    <recommendedName>
        <fullName evidence="1">DNA (cytosine-5-)-methyltransferase</fullName>
        <ecNumber evidence="1">2.1.1.37</ecNumber>
    </recommendedName>
</protein>
<evidence type="ECO:0000256" key="3">
    <source>
        <dbReference type="ARBA" id="ARBA00022679"/>
    </source>
</evidence>
<keyword evidence="5" id="KW-0680">Restriction system</keyword>
<sequence>MTLTFTDLLCGAGGSSYGLTAAGMHLVTAVNHWRVAIETHAANFPHARHECEDINKVDMRSLPRTDGLWGSPICTEASPSGGAARPRQKVRPRGQLDLFEQNGHVEQAGFERTRATFGDIIRAAELHRYDFVIVENVPDVSWRWELFDWWCQGMRLLGYNMQPVSVSSAHIGGDGYDQAAQWRNRLYLVFTREGIPLPDVAPRPLAWCPGCEVDVHAVQWWKDTPLTRLRKIGKYGQQYLYICPNVACMNTVVEPYVSPAGSVIDWTDLGQRIGDRDPSDPLAPNTISRIRQGLKQFSGEQSLITVNHGDGGTGRAARALPLHGAPLPTRTVKIGEGVLTPPLLVPAGGSWNTTASPTTRPFRTRTGSESEALLTPEPFVAVLRNHGTAHSIRQPFQTMAAGGGHHALVVPYRRNNRTTSTDEPLHTMATRDSGALVRPAVAVEDCRFRMLKPREQLRAQTFPDTYRVTGNVAEQTMQAGNAVTCTVAQWLGNRVMTALDSRAAA</sequence>
<evidence type="ECO:0000256" key="2">
    <source>
        <dbReference type="ARBA" id="ARBA00022603"/>
    </source>
</evidence>
<dbReference type="GO" id="GO:0003677">
    <property type="term" value="F:DNA binding"/>
    <property type="evidence" value="ECO:0007669"/>
    <property type="project" value="TreeGrafter"/>
</dbReference>
<dbReference type="EMBL" id="BONI01000128">
    <property type="protein sequence ID" value="GIG11324.1"/>
    <property type="molecule type" value="Genomic_DNA"/>
</dbReference>
<dbReference type="InterPro" id="IPR029063">
    <property type="entry name" value="SAM-dependent_MTases_sf"/>
</dbReference>
<dbReference type="InterPro" id="IPR050390">
    <property type="entry name" value="C5-Methyltransferase"/>
</dbReference>
<dbReference type="Gene3D" id="3.90.120.10">
    <property type="entry name" value="DNA Methylase, subunit A, domain 2"/>
    <property type="match status" value="1"/>
</dbReference>
<evidence type="ECO:0000256" key="7">
    <source>
        <dbReference type="SAM" id="MobiDB-lite"/>
    </source>
</evidence>
<keyword evidence="9" id="KW-1185">Reference proteome</keyword>
<dbReference type="RefSeq" id="WP_203699276.1">
    <property type="nucleotide sequence ID" value="NZ_BAAALC010000003.1"/>
</dbReference>
<dbReference type="Gene3D" id="3.40.50.150">
    <property type="entry name" value="Vaccinia Virus protein VP39"/>
    <property type="match status" value="1"/>
</dbReference>
<dbReference type="GO" id="GO:0044027">
    <property type="term" value="P:negative regulation of gene expression via chromosomal CpG island methylation"/>
    <property type="evidence" value="ECO:0007669"/>
    <property type="project" value="TreeGrafter"/>
</dbReference>
<feature type="region of interest" description="Disordered" evidence="7">
    <location>
        <begin position="349"/>
        <end position="369"/>
    </location>
</feature>
<evidence type="ECO:0000256" key="6">
    <source>
        <dbReference type="PROSITE-ProRule" id="PRU01016"/>
    </source>
</evidence>
<reference evidence="8 9" key="1">
    <citation type="submission" date="2021-01" db="EMBL/GenBank/DDBJ databases">
        <title>Whole genome shotgun sequence of Catellatospora coxensis NBRC 107359.</title>
        <authorList>
            <person name="Komaki H."/>
            <person name="Tamura T."/>
        </authorList>
    </citation>
    <scope>NUCLEOTIDE SEQUENCE [LARGE SCALE GENOMIC DNA]</scope>
    <source>
        <strain evidence="8 9">NBRC 107359</strain>
    </source>
</reference>
<name>A0A8J3L4L0_9ACTN</name>
<comment type="similarity">
    <text evidence="6">Belongs to the class I-like SAM-binding methyltransferase superfamily. C5-methyltransferase family.</text>
</comment>
<dbReference type="InterPro" id="IPR001525">
    <property type="entry name" value="C5_MeTfrase"/>
</dbReference>
<dbReference type="GO" id="GO:0003886">
    <property type="term" value="F:DNA (cytosine-5-)-methyltransferase activity"/>
    <property type="evidence" value="ECO:0007669"/>
    <property type="project" value="UniProtKB-EC"/>
</dbReference>
<dbReference type="SUPFAM" id="SSF53335">
    <property type="entry name" value="S-adenosyl-L-methionine-dependent methyltransferases"/>
    <property type="match status" value="1"/>
</dbReference>
<dbReference type="PANTHER" id="PTHR10629">
    <property type="entry name" value="CYTOSINE-SPECIFIC METHYLTRANSFERASE"/>
    <property type="match status" value="1"/>
</dbReference>
<dbReference type="PANTHER" id="PTHR10629:SF52">
    <property type="entry name" value="DNA (CYTOSINE-5)-METHYLTRANSFERASE 1"/>
    <property type="match status" value="1"/>
</dbReference>
<keyword evidence="2 6" id="KW-0489">Methyltransferase</keyword>
<dbReference type="GO" id="GO:0009307">
    <property type="term" value="P:DNA restriction-modification system"/>
    <property type="evidence" value="ECO:0007669"/>
    <property type="project" value="UniProtKB-KW"/>
</dbReference>
<dbReference type="GO" id="GO:0032259">
    <property type="term" value="P:methylation"/>
    <property type="evidence" value="ECO:0007669"/>
    <property type="project" value="UniProtKB-KW"/>
</dbReference>
<evidence type="ECO:0000256" key="1">
    <source>
        <dbReference type="ARBA" id="ARBA00011975"/>
    </source>
</evidence>
<gene>
    <name evidence="8" type="primary">dcm</name>
    <name evidence="8" type="ORF">Cco03nite_80240</name>
</gene>
<organism evidence="8 9">
    <name type="scientific">Catellatospora coxensis</name>
    <dbReference type="NCBI Taxonomy" id="310354"/>
    <lineage>
        <taxon>Bacteria</taxon>
        <taxon>Bacillati</taxon>
        <taxon>Actinomycetota</taxon>
        <taxon>Actinomycetes</taxon>
        <taxon>Micromonosporales</taxon>
        <taxon>Micromonosporaceae</taxon>
        <taxon>Catellatospora</taxon>
    </lineage>
</organism>
<accession>A0A8J3L4L0</accession>
<feature type="active site" evidence="6">
    <location>
        <position position="74"/>
    </location>
</feature>
<dbReference type="Proteomes" id="UP000630887">
    <property type="component" value="Unassembled WGS sequence"/>
</dbReference>
<evidence type="ECO:0000313" key="8">
    <source>
        <dbReference type="EMBL" id="GIG11324.1"/>
    </source>
</evidence>